<dbReference type="InParanoid" id="C8VN73"/>
<evidence type="ECO:0000256" key="1">
    <source>
        <dbReference type="SAM" id="SignalP"/>
    </source>
</evidence>
<reference evidence="3" key="1">
    <citation type="journal article" date="2005" name="Nature">
        <title>Sequencing of Aspergillus nidulans and comparative analysis with A. fumigatus and A. oryzae.</title>
        <authorList>
            <person name="Galagan J.E."/>
            <person name="Calvo S.E."/>
            <person name="Cuomo C."/>
            <person name="Ma L.J."/>
            <person name="Wortman J.R."/>
            <person name="Batzoglou S."/>
            <person name="Lee S.I."/>
            <person name="Basturkmen M."/>
            <person name="Spevak C.C."/>
            <person name="Clutterbuck J."/>
            <person name="Kapitonov V."/>
            <person name="Jurka J."/>
            <person name="Scazzocchio C."/>
            <person name="Farman M."/>
            <person name="Butler J."/>
            <person name="Purcell S."/>
            <person name="Harris S."/>
            <person name="Braus G.H."/>
            <person name="Draht O."/>
            <person name="Busch S."/>
            <person name="D'Enfert C."/>
            <person name="Bouchier C."/>
            <person name="Goldman G.H."/>
            <person name="Bell-Pedersen D."/>
            <person name="Griffiths-Jones S."/>
            <person name="Doonan J.H."/>
            <person name="Yu J."/>
            <person name="Vienken K."/>
            <person name="Pain A."/>
            <person name="Freitag M."/>
            <person name="Selker E.U."/>
            <person name="Archer D.B."/>
            <person name="Penalva M.A."/>
            <person name="Oakley B.R."/>
            <person name="Momany M."/>
            <person name="Tanaka T."/>
            <person name="Kumagai T."/>
            <person name="Asai K."/>
            <person name="Machida M."/>
            <person name="Nierman W.C."/>
            <person name="Denning D.W."/>
            <person name="Caddick M."/>
            <person name="Hynes M."/>
            <person name="Paoletti M."/>
            <person name="Fischer R."/>
            <person name="Miller B."/>
            <person name="Dyer P."/>
            <person name="Sachs M.S."/>
            <person name="Osmani S.A."/>
            <person name="Birren B.W."/>
        </authorList>
    </citation>
    <scope>NUCLEOTIDE SEQUENCE [LARGE SCALE GENOMIC DNA]</scope>
    <source>
        <strain evidence="3">FGSC A4 / ATCC 38163 / CBS 112.46 / NRRL 194 / M139</strain>
    </source>
</reference>
<dbReference type="KEGG" id="ani:ANIA_11309"/>
<keyword evidence="3" id="KW-1185">Reference proteome</keyword>
<dbReference type="AlphaFoldDB" id="C8VN73"/>
<feature type="chain" id="PRO_5002993433" evidence="1">
    <location>
        <begin position="24"/>
        <end position="78"/>
    </location>
</feature>
<accession>C8VN73</accession>
<dbReference type="EMBL" id="BN001307">
    <property type="protein sequence ID" value="CBF85155.1"/>
    <property type="molecule type" value="Genomic_DNA"/>
</dbReference>
<gene>
    <name evidence="2" type="ORF">ANIA_11309</name>
</gene>
<dbReference type="RefSeq" id="XP_050468692.1">
    <property type="nucleotide sequence ID" value="XM_050612817.1"/>
</dbReference>
<name>C8VN73_EMENI</name>
<dbReference type="Proteomes" id="UP000000560">
    <property type="component" value="Chromosome VII"/>
</dbReference>
<protein>
    <submittedName>
        <fullName evidence="2">Uncharacterized protein</fullName>
    </submittedName>
</protein>
<feature type="signal peptide" evidence="1">
    <location>
        <begin position="1"/>
        <end position="23"/>
    </location>
</feature>
<sequence>MPILLPLGILAALTYLPRWSMMGDPIHIDLLDLFPNHGRHGYNPFFSSAVLATWPWLATGDVVDTPLVIAKKAQLWVN</sequence>
<dbReference type="GeneID" id="74896913"/>
<evidence type="ECO:0000313" key="2">
    <source>
        <dbReference type="EMBL" id="CBF85155.1"/>
    </source>
</evidence>
<evidence type="ECO:0000313" key="3">
    <source>
        <dbReference type="Proteomes" id="UP000000560"/>
    </source>
</evidence>
<dbReference type="HOGENOM" id="CLU_2622023_0_0_1"/>
<proteinExistence type="predicted"/>
<organism evidence="2 3">
    <name type="scientific">Emericella nidulans (strain FGSC A4 / ATCC 38163 / CBS 112.46 / NRRL 194 / M139)</name>
    <name type="common">Aspergillus nidulans</name>
    <dbReference type="NCBI Taxonomy" id="227321"/>
    <lineage>
        <taxon>Eukaryota</taxon>
        <taxon>Fungi</taxon>
        <taxon>Dikarya</taxon>
        <taxon>Ascomycota</taxon>
        <taxon>Pezizomycotina</taxon>
        <taxon>Eurotiomycetes</taxon>
        <taxon>Eurotiomycetidae</taxon>
        <taxon>Eurotiales</taxon>
        <taxon>Aspergillaceae</taxon>
        <taxon>Aspergillus</taxon>
        <taxon>Aspergillus subgen. Nidulantes</taxon>
    </lineage>
</organism>
<reference evidence="3" key="2">
    <citation type="journal article" date="2009" name="Fungal Genet. Biol.">
        <title>The 2008 update of the Aspergillus nidulans genome annotation: a community effort.</title>
        <authorList>
            <person name="Wortman J.R."/>
            <person name="Gilsenan J.M."/>
            <person name="Joardar V."/>
            <person name="Deegan J."/>
            <person name="Clutterbuck J."/>
            <person name="Andersen M.R."/>
            <person name="Archer D."/>
            <person name="Bencina M."/>
            <person name="Braus G."/>
            <person name="Coutinho P."/>
            <person name="von Dohren H."/>
            <person name="Doonan J."/>
            <person name="Driessen A.J."/>
            <person name="Durek P."/>
            <person name="Espeso E."/>
            <person name="Fekete E."/>
            <person name="Flipphi M."/>
            <person name="Estrada C.G."/>
            <person name="Geysens S."/>
            <person name="Goldman G."/>
            <person name="de Groot P.W."/>
            <person name="Hansen K."/>
            <person name="Harris S.D."/>
            <person name="Heinekamp T."/>
            <person name="Helmstaedt K."/>
            <person name="Henrissat B."/>
            <person name="Hofmann G."/>
            <person name="Homan T."/>
            <person name="Horio T."/>
            <person name="Horiuchi H."/>
            <person name="James S."/>
            <person name="Jones M."/>
            <person name="Karaffa L."/>
            <person name="Karanyi Z."/>
            <person name="Kato M."/>
            <person name="Keller N."/>
            <person name="Kelly D.E."/>
            <person name="Kiel J.A."/>
            <person name="Kim J.M."/>
            <person name="van der Klei I.J."/>
            <person name="Klis F.M."/>
            <person name="Kovalchuk A."/>
            <person name="Krasevec N."/>
            <person name="Kubicek C.P."/>
            <person name="Liu B."/>
            <person name="Maccabe A."/>
            <person name="Meyer V."/>
            <person name="Mirabito P."/>
            <person name="Miskei M."/>
            <person name="Mos M."/>
            <person name="Mullins J."/>
            <person name="Nelson D.R."/>
            <person name="Nielsen J."/>
            <person name="Oakley B.R."/>
            <person name="Osmani S.A."/>
            <person name="Pakula T."/>
            <person name="Paszewski A."/>
            <person name="Paulsen I."/>
            <person name="Pilsyk S."/>
            <person name="Pocsi I."/>
            <person name="Punt P.J."/>
            <person name="Ram A.F."/>
            <person name="Ren Q."/>
            <person name="Robellet X."/>
            <person name="Robson G."/>
            <person name="Seiboth B."/>
            <person name="van Solingen P."/>
            <person name="Specht T."/>
            <person name="Sun J."/>
            <person name="Taheri-Talesh N."/>
            <person name="Takeshita N."/>
            <person name="Ussery D."/>
            <person name="vanKuyk P.A."/>
            <person name="Visser H."/>
            <person name="van de Vondervoort P.J."/>
            <person name="de Vries R.P."/>
            <person name="Walton J."/>
            <person name="Xiang X."/>
            <person name="Xiong Y."/>
            <person name="Zeng A.P."/>
            <person name="Brandt B.W."/>
            <person name="Cornell M.J."/>
            <person name="van den Hondel C.A."/>
            <person name="Visser J."/>
            <person name="Oliver S.G."/>
            <person name="Turner G."/>
        </authorList>
    </citation>
    <scope>GENOME REANNOTATION</scope>
    <source>
        <strain evidence="3">FGSC A4 / ATCC 38163 / CBS 112.46 / NRRL 194 / M139</strain>
    </source>
</reference>
<keyword evidence="1" id="KW-0732">Signal</keyword>